<dbReference type="Proteomes" id="UP001482620">
    <property type="component" value="Unassembled WGS sequence"/>
</dbReference>
<comment type="caution">
    <text evidence="1">The sequence shown here is derived from an EMBL/GenBank/DDBJ whole genome shotgun (WGS) entry which is preliminary data.</text>
</comment>
<proteinExistence type="predicted"/>
<sequence>MSSCSWGCVFGAIARSGPLRAAGLSRAVPTAPASNGVRRSRDQCFEKGGENFLVWQLLLWGPSVLHHVLEILRSETAVQREATERDETDGVPQGLILGPMVFSFHKLNHFIS</sequence>
<protein>
    <submittedName>
        <fullName evidence="1">Uncharacterized protein</fullName>
    </submittedName>
</protein>
<evidence type="ECO:0000313" key="2">
    <source>
        <dbReference type="Proteomes" id="UP001482620"/>
    </source>
</evidence>
<keyword evidence="2" id="KW-1185">Reference proteome</keyword>
<gene>
    <name evidence="1" type="ORF">ILYODFUR_006509</name>
</gene>
<organism evidence="1 2">
    <name type="scientific">Ilyodon furcidens</name>
    <name type="common">goldbreast splitfin</name>
    <dbReference type="NCBI Taxonomy" id="33524"/>
    <lineage>
        <taxon>Eukaryota</taxon>
        <taxon>Metazoa</taxon>
        <taxon>Chordata</taxon>
        <taxon>Craniata</taxon>
        <taxon>Vertebrata</taxon>
        <taxon>Euteleostomi</taxon>
        <taxon>Actinopterygii</taxon>
        <taxon>Neopterygii</taxon>
        <taxon>Teleostei</taxon>
        <taxon>Neoteleostei</taxon>
        <taxon>Acanthomorphata</taxon>
        <taxon>Ovalentaria</taxon>
        <taxon>Atherinomorphae</taxon>
        <taxon>Cyprinodontiformes</taxon>
        <taxon>Goodeidae</taxon>
        <taxon>Ilyodon</taxon>
    </lineage>
</organism>
<accession>A0ABV0V3P9</accession>
<name>A0ABV0V3P9_9TELE</name>
<reference evidence="1 2" key="1">
    <citation type="submission" date="2021-06" db="EMBL/GenBank/DDBJ databases">
        <authorList>
            <person name="Palmer J.M."/>
        </authorList>
    </citation>
    <scope>NUCLEOTIDE SEQUENCE [LARGE SCALE GENOMIC DNA]</scope>
    <source>
        <strain evidence="2">if_2019</strain>
        <tissue evidence="1">Muscle</tissue>
    </source>
</reference>
<evidence type="ECO:0000313" key="1">
    <source>
        <dbReference type="EMBL" id="MEQ2250993.1"/>
    </source>
</evidence>
<dbReference type="EMBL" id="JAHRIQ010093085">
    <property type="protein sequence ID" value="MEQ2250993.1"/>
    <property type="molecule type" value="Genomic_DNA"/>
</dbReference>